<keyword evidence="2" id="KW-1185">Reference proteome</keyword>
<dbReference type="AlphaFoldDB" id="A0A4Q2SV15"/>
<dbReference type="EMBL" id="SDVB01000253">
    <property type="protein sequence ID" value="RYC09886.1"/>
    <property type="molecule type" value="Genomic_DNA"/>
</dbReference>
<dbReference type="OrthoDB" id="8373378at2"/>
<dbReference type="RefSeq" id="WP_129333285.1">
    <property type="nucleotide sequence ID" value="NZ_SDVB01000253.1"/>
</dbReference>
<protein>
    <submittedName>
        <fullName evidence="1">Uncharacterized protein</fullName>
    </submittedName>
</protein>
<gene>
    <name evidence="1" type="ORF">EUU22_17525</name>
</gene>
<evidence type="ECO:0000313" key="2">
    <source>
        <dbReference type="Proteomes" id="UP000291088"/>
    </source>
</evidence>
<comment type="caution">
    <text evidence="1">The sequence shown here is derived from an EMBL/GenBank/DDBJ whole genome shotgun (WGS) entry which is preliminary data.</text>
</comment>
<accession>A0A4Q2SV15</accession>
<name>A0A4Q2SV15_9HYPH</name>
<evidence type="ECO:0000313" key="1">
    <source>
        <dbReference type="EMBL" id="RYC09886.1"/>
    </source>
</evidence>
<dbReference type="Proteomes" id="UP000291088">
    <property type="component" value="Unassembled WGS sequence"/>
</dbReference>
<proteinExistence type="predicted"/>
<sequence>MKTKKTLIRGLAIDVLVVETTQTDAADTLFYRAEIYVREKRSGTEKLVRRTRIPGTAKELAQVVQQRGVRALETFSRTA</sequence>
<reference evidence="1 2" key="1">
    <citation type="submission" date="2019-01" db="EMBL/GenBank/DDBJ databases">
        <authorList>
            <person name="Deng T."/>
        </authorList>
    </citation>
    <scope>NUCLEOTIDE SEQUENCE [LARGE SCALE GENOMIC DNA]</scope>
    <source>
        <strain evidence="1 2">F8825</strain>
    </source>
</reference>
<organism evidence="1 2">
    <name type="scientific">Ciceribacter ferrooxidans</name>
    <dbReference type="NCBI Taxonomy" id="2509717"/>
    <lineage>
        <taxon>Bacteria</taxon>
        <taxon>Pseudomonadati</taxon>
        <taxon>Pseudomonadota</taxon>
        <taxon>Alphaproteobacteria</taxon>
        <taxon>Hyphomicrobiales</taxon>
        <taxon>Rhizobiaceae</taxon>
        <taxon>Ciceribacter</taxon>
    </lineage>
</organism>